<dbReference type="EMBL" id="JASGWX010000014">
    <property type="protein sequence ID" value="MDP4485536.1"/>
    <property type="molecule type" value="Genomic_DNA"/>
</dbReference>
<dbReference type="InterPro" id="IPR001375">
    <property type="entry name" value="Peptidase_S9_cat"/>
</dbReference>
<evidence type="ECO:0000313" key="7">
    <source>
        <dbReference type="Proteomes" id="UP001242314"/>
    </source>
</evidence>
<protein>
    <submittedName>
        <fullName evidence="5">S9 family peptidase</fullName>
        <ecNumber evidence="4">3.4.-.-</ecNumber>
    </submittedName>
</protein>
<dbReference type="Pfam" id="PF00326">
    <property type="entry name" value="Peptidase_S9"/>
    <property type="match status" value="1"/>
</dbReference>
<organism evidence="5 6">
    <name type="scientific">Pseudoalteromonas distincta</name>
    <dbReference type="NCBI Taxonomy" id="77608"/>
    <lineage>
        <taxon>Bacteria</taxon>
        <taxon>Pseudomonadati</taxon>
        <taxon>Pseudomonadota</taxon>
        <taxon>Gammaproteobacteria</taxon>
        <taxon>Alteromonadales</taxon>
        <taxon>Pseudoalteromonadaceae</taxon>
        <taxon>Pseudoalteromonas</taxon>
    </lineage>
</organism>
<dbReference type="PANTHER" id="PTHR42776:SF27">
    <property type="entry name" value="DIPEPTIDYL PEPTIDASE FAMILY MEMBER 6"/>
    <property type="match status" value="1"/>
</dbReference>
<dbReference type="GeneID" id="88776174"/>
<dbReference type="KEGG" id="pdv:FFU37_10970"/>
<name>A0A4P9J234_9GAMM</name>
<reference evidence="5 6" key="1">
    <citation type="submission" date="2019-05" db="EMBL/GenBank/DDBJ databases">
        <title>Complete genome sequence of Pseudoalteromonas sp. 16-SW-7(T) isolated from the Okhotsk Sea, Russia.</title>
        <authorList>
            <person name="Nguyen T.H."/>
            <person name="Nedashkovskaya O.I."/>
            <person name="Kim S.-G."/>
        </authorList>
    </citation>
    <scope>NUCLEOTIDE SEQUENCE [LARGE SCALE GENOMIC DNA]</scope>
    <source>
        <strain evidence="5 6">16-SW-7</strain>
    </source>
</reference>
<dbReference type="Proteomes" id="UP000310065">
    <property type="component" value="Chromosome L1"/>
</dbReference>
<dbReference type="GO" id="GO:0004252">
    <property type="term" value="F:serine-type endopeptidase activity"/>
    <property type="evidence" value="ECO:0007669"/>
    <property type="project" value="TreeGrafter"/>
</dbReference>
<accession>A0A4P9J234</accession>
<reference evidence="4 7" key="2">
    <citation type="submission" date="2023-04" db="EMBL/GenBank/DDBJ databases">
        <title>Novel Pseudoalteromonas species isolated from Pacific coral.</title>
        <authorList>
            <person name="Videau P."/>
            <person name="Shlafstein M.D."/>
            <person name="Oline D.K."/>
            <person name="Strangman W.K."/>
            <person name="Hahnke R.L."/>
            <person name="Saw J.H."/>
            <person name="Ushijima B."/>
        </authorList>
    </citation>
    <scope>NUCLEOTIDE SEQUENCE [LARGE SCALE GENOMIC DNA]</scope>
    <source>
        <strain evidence="4 7">LMG 14908</strain>
    </source>
</reference>
<gene>
    <name evidence="5" type="ORF">FFU37_10970</name>
    <name evidence="4" type="ORF">QDH73_16115</name>
</gene>
<feature type="signal peptide" evidence="2">
    <location>
        <begin position="1"/>
        <end position="20"/>
    </location>
</feature>
<dbReference type="AlphaFoldDB" id="A0A4P9J234"/>
<keyword evidence="7" id="KW-1185">Reference proteome</keyword>
<dbReference type="SUPFAM" id="SSF53474">
    <property type="entry name" value="alpha/beta-Hydrolases"/>
    <property type="match status" value="1"/>
</dbReference>
<dbReference type="InterPro" id="IPR029058">
    <property type="entry name" value="AB_hydrolase_fold"/>
</dbReference>
<evidence type="ECO:0000313" key="6">
    <source>
        <dbReference type="Proteomes" id="UP000310065"/>
    </source>
</evidence>
<keyword evidence="1 4" id="KW-0378">Hydrolase</keyword>
<keyword evidence="2" id="KW-0732">Signal</keyword>
<evidence type="ECO:0000313" key="5">
    <source>
        <dbReference type="EMBL" id="QCU74941.1"/>
    </source>
</evidence>
<dbReference type="RefSeq" id="WP_039487201.1">
    <property type="nucleotide sequence ID" value="NZ_CP040558.1"/>
</dbReference>
<dbReference type="SUPFAM" id="SSF82171">
    <property type="entry name" value="DPP6 N-terminal domain-like"/>
    <property type="match status" value="1"/>
</dbReference>
<evidence type="ECO:0000259" key="3">
    <source>
        <dbReference type="Pfam" id="PF00326"/>
    </source>
</evidence>
<dbReference type="PANTHER" id="PTHR42776">
    <property type="entry name" value="SERINE PEPTIDASE S9 FAMILY MEMBER"/>
    <property type="match status" value="1"/>
</dbReference>
<sequence length="639" mass="72431">MLTRSFIALCLMILSFNLHSKNTLEDFFDVSGYVEVKISPGGQFYSITYNEDTEVKLVILEKDTGKTTAAFSFGEYQKIQTVTWLNDERFMMSVAKTVGYLDTKGSRPYYVAANFDGSNRREILFSNTSFINIISILPNDKENILVTKGHYNDDFAVKVHKLNIYNGKMDYVAGQPKEDVFGITTDISGNPRIAFSYKEDKEQELGKGDLKAYFRKTVKSEWQSLDLKKLNYNKGDRLNFLGMNLKGNKAFILNDSGRKTIAIYALDLVNEELSLLAANDSVNITDAIFGPQGNVIGVTFDPDYPQYKYFDSNDENAIYKSLSDTFKNYRLEFTSHSKSKNLAVFKVEADTTPTTFYLYDIEKKQASFIASSSPEIDKKSLSTMEPFKIKARDGVDLSGYLTIPKGLADKNLPTIVVAHGGPHGPRDFWGYNKEVQYIASLGYAVIQINFRGSGGYGNEFEKSGYKKWGREMQDDVTDATYWAINQGITDKNRICIYGGSYGGYAALMGVVREPDLYKCAIGYVGVYSIPEMKKSGDIPTRESGRKYLDMVHGTDLEDMQNRSPSFNVDKIKAKLFIAHGKDDVRVPMEQYEALTNELDRISYPYESMVRDEGHGYHKPKNRTEFYTRMAVFFEENLNK</sequence>
<dbReference type="EMBL" id="CP040558">
    <property type="protein sequence ID" value="QCU74941.1"/>
    <property type="molecule type" value="Genomic_DNA"/>
</dbReference>
<dbReference type="Gene3D" id="3.40.50.1820">
    <property type="entry name" value="alpha/beta hydrolase"/>
    <property type="match status" value="1"/>
</dbReference>
<evidence type="ECO:0000256" key="2">
    <source>
        <dbReference type="SAM" id="SignalP"/>
    </source>
</evidence>
<dbReference type="Proteomes" id="UP001242314">
    <property type="component" value="Unassembled WGS sequence"/>
</dbReference>
<feature type="chain" id="PRO_5020749373" evidence="2">
    <location>
        <begin position="21"/>
        <end position="639"/>
    </location>
</feature>
<feature type="domain" description="Peptidase S9 prolyl oligopeptidase catalytic" evidence="3">
    <location>
        <begin position="429"/>
        <end position="638"/>
    </location>
</feature>
<dbReference type="EC" id="3.4.-.-" evidence="4"/>
<evidence type="ECO:0000256" key="1">
    <source>
        <dbReference type="ARBA" id="ARBA00022801"/>
    </source>
</evidence>
<evidence type="ECO:0000313" key="4">
    <source>
        <dbReference type="EMBL" id="MDP4485536.1"/>
    </source>
</evidence>
<dbReference type="GO" id="GO:0006508">
    <property type="term" value="P:proteolysis"/>
    <property type="evidence" value="ECO:0007669"/>
    <property type="project" value="InterPro"/>
</dbReference>
<proteinExistence type="predicted"/>